<name>A0A059A8L1_EUCGR</name>
<evidence type="ECO:0000256" key="2">
    <source>
        <dbReference type="SAM" id="SignalP"/>
    </source>
</evidence>
<organism evidence="3">
    <name type="scientific">Eucalyptus grandis</name>
    <name type="common">Flooded gum</name>
    <dbReference type="NCBI Taxonomy" id="71139"/>
    <lineage>
        <taxon>Eukaryota</taxon>
        <taxon>Viridiplantae</taxon>
        <taxon>Streptophyta</taxon>
        <taxon>Embryophyta</taxon>
        <taxon>Tracheophyta</taxon>
        <taxon>Spermatophyta</taxon>
        <taxon>Magnoliopsida</taxon>
        <taxon>eudicotyledons</taxon>
        <taxon>Gunneridae</taxon>
        <taxon>Pentapetalae</taxon>
        <taxon>rosids</taxon>
        <taxon>malvids</taxon>
        <taxon>Myrtales</taxon>
        <taxon>Myrtaceae</taxon>
        <taxon>Myrtoideae</taxon>
        <taxon>Eucalypteae</taxon>
        <taxon>Eucalyptus</taxon>
    </lineage>
</organism>
<evidence type="ECO:0000256" key="1">
    <source>
        <dbReference type="SAM" id="MobiDB-lite"/>
    </source>
</evidence>
<dbReference type="PANTHER" id="PTHR35725:SF4">
    <property type="entry name" value="CLASSICAL ARABINOGALACTAN PROTEIN 26"/>
    <property type="match status" value="1"/>
</dbReference>
<feature type="signal peptide" evidence="2">
    <location>
        <begin position="1"/>
        <end position="23"/>
    </location>
</feature>
<keyword evidence="2" id="KW-0732">Signal</keyword>
<accession>A0A059A8L1</accession>
<sequence>MAPLGSLLLAMLVLSLLSCTSLATPASHQKLLISTISAAPATLPGIAPQSSPSTTISAAPSLLPSSPLSPSPALSPDITPLLPSPGSEAAAPDASMLPIIPSSPSPPNPDEMLAPGPNGLASRSLAKGCEFVCWSSPLFVSSIVLGVASRCVRQKSQSAPNSRFALYNSQYLLLSHNSFFLVNEVCMAQM</sequence>
<dbReference type="InterPro" id="IPR039346">
    <property type="entry name" value="AGP25/26"/>
</dbReference>
<dbReference type="Gramene" id="KCW49981">
    <property type="protein sequence ID" value="KCW49981"/>
    <property type="gene ID" value="EUGRSUZ_K03437"/>
</dbReference>
<feature type="compositionally biased region" description="Low complexity" evidence="1">
    <location>
        <begin position="47"/>
        <end position="76"/>
    </location>
</feature>
<dbReference type="InParanoid" id="A0A059A8L1"/>
<reference evidence="3" key="1">
    <citation type="submission" date="2013-07" db="EMBL/GenBank/DDBJ databases">
        <title>The genome of Eucalyptus grandis.</title>
        <authorList>
            <person name="Schmutz J."/>
            <person name="Hayes R."/>
            <person name="Myburg A."/>
            <person name="Tuskan G."/>
            <person name="Grattapaglia D."/>
            <person name="Rokhsar D.S."/>
        </authorList>
    </citation>
    <scope>NUCLEOTIDE SEQUENCE</scope>
    <source>
        <tissue evidence="3">Leaf extractions</tissue>
    </source>
</reference>
<dbReference type="EMBL" id="KK198763">
    <property type="protein sequence ID" value="KCW49981.1"/>
    <property type="molecule type" value="Genomic_DNA"/>
</dbReference>
<evidence type="ECO:0000313" key="3">
    <source>
        <dbReference type="EMBL" id="KCW49981.1"/>
    </source>
</evidence>
<proteinExistence type="predicted"/>
<gene>
    <name evidence="3" type="ORF">EUGRSUZ_K03437</name>
</gene>
<feature type="region of interest" description="Disordered" evidence="1">
    <location>
        <begin position="47"/>
        <end position="117"/>
    </location>
</feature>
<dbReference type="FunCoup" id="A0A059A8L1">
    <property type="interactions" value="7"/>
</dbReference>
<dbReference type="AlphaFoldDB" id="A0A059A8L1"/>
<protein>
    <submittedName>
        <fullName evidence="3">Uncharacterized protein</fullName>
    </submittedName>
</protein>
<feature type="chain" id="PRO_5001572039" evidence="2">
    <location>
        <begin position="24"/>
        <end position="190"/>
    </location>
</feature>
<dbReference type="PANTHER" id="PTHR35725">
    <property type="entry name" value="CLASSICAL ARABINOGALACTAN PROTEIN 26"/>
    <property type="match status" value="1"/>
</dbReference>